<evidence type="ECO:0000256" key="1">
    <source>
        <dbReference type="SAM" id="MobiDB-lite"/>
    </source>
</evidence>
<evidence type="ECO:0000313" key="3">
    <source>
        <dbReference type="Proteomes" id="UP000254937"/>
    </source>
</evidence>
<dbReference type="EMBL" id="KZ851860">
    <property type="protein sequence ID" value="RDK39783.1"/>
    <property type="molecule type" value="Genomic_DNA"/>
</dbReference>
<feature type="compositionally biased region" description="Low complexity" evidence="1">
    <location>
        <begin position="1"/>
        <end position="12"/>
    </location>
</feature>
<gene>
    <name evidence="2" type="ORF">M752DRAFT_52518</name>
</gene>
<name>A0A370PC64_ASPPH</name>
<reference evidence="2 3" key="1">
    <citation type="submission" date="2018-07" db="EMBL/GenBank/DDBJ databases">
        <title>Section-level genome sequencing of Aspergillus section Nigri to investigate inter- and intra-species variation.</title>
        <authorList>
            <consortium name="DOE Joint Genome Institute"/>
            <person name="Vesth T.C."/>
            <person name="Nybo J.L."/>
            <person name="Theobald S."/>
            <person name="Frisvad J.C."/>
            <person name="Larsen T.O."/>
            <person name="Nielsen K.F."/>
            <person name="Hoof J.B."/>
            <person name="Brandl J."/>
            <person name="Salamov A."/>
            <person name="Riley R."/>
            <person name="Gladden J.M."/>
            <person name="Phatale P."/>
            <person name="Nielsen M.T."/>
            <person name="Lyhne E.K."/>
            <person name="Kogle M.E."/>
            <person name="Strasser K."/>
            <person name="McDonnell E."/>
            <person name="Barry K."/>
            <person name="Clum A."/>
            <person name="Chen C."/>
            <person name="Nolan M."/>
            <person name="Sandor L."/>
            <person name="Kuo A."/>
            <person name="Lipzen A."/>
            <person name="Hainaut M."/>
            <person name="Drula E."/>
            <person name="Tsang A."/>
            <person name="Magnuson J.K."/>
            <person name="Henrissat B."/>
            <person name="Wiebenga A."/>
            <person name="Simmons B.A."/>
            <person name="Makela M.R."/>
            <person name="De vries R.P."/>
            <person name="Grigoriev I.V."/>
            <person name="Mortensen U.H."/>
            <person name="Baker S.E."/>
            <person name="Andersen M.R."/>
        </authorList>
    </citation>
    <scope>NUCLEOTIDE SEQUENCE [LARGE SCALE GENOMIC DNA]</scope>
    <source>
        <strain evidence="2 3">ATCC 13157</strain>
    </source>
</reference>
<proteinExistence type="predicted"/>
<feature type="region of interest" description="Disordered" evidence="1">
    <location>
        <begin position="1"/>
        <end position="23"/>
    </location>
</feature>
<dbReference type="Proteomes" id="UP000254937">
    <property type="component" value="Unassembled WGS sequence"/>
</dbReference>
<evidence type="ECO:0000313" key="2">
    <source>
        <dbReference type="EMBL" id="RDK39783.1"/>
    </source>
</evidence>
<protein>
    <submittedName>
        <fullName evidence="2">Uncharacterized protein</fullName>
    </submittedName>
</protein>
<dbReference type="AlphaFoldDB" id="A0A370PC64"/>
<keyword evidence="3" id="KW-1185">Reference proteome</keyword>
<accession>A0A370PC64</accession>
<organism evidence="2 3">
    <name type="scientific">Aspergillus phoenicis ATCC 13157</name>
    <dbReference type="NCBI Taxonomy" id="1353007"/>
    <lineage>
        <taxon>Eukaryota</taxon>
        <taxon>Fungi</taxon>
        <taxon>Dikarya</taxon>
        <taxon>Ascomycota</taxon>
        <taxon>Pezizomycotina</taxon>
        <taxon>Eurotiomycetes</taxon>
        <taxon>Eurotiomycetidae</taxon>
        <taxon>Eurotiales</taxon>
        <taxon>Aspergillaceae</taxon>
        <taxon>Aspergillus</taxon>
    </lineage>
</organism>
<sequence length="72" mass="7708">MDNQRASFSADLPLPPPSSPFPISRRHSSLSTFIPLLLSPAMASLSSRPPPAVTLPLSFCSFFSQTFVSATV</sequence>